<keyword evidence="10" id="KW-1185">Reference proteome</keyword>
<dbReference type="PANTHER" id="PTHR11455">
    <property type="entry name" value="CRYPTOCHROME"/>
    <property type="match status" value="1"/>
</dbReference>
<dbReference type="InterPro" id="IPR036134">
    <property type="entry name" value="Crypto/Photolyase_FAD-like_sf"/>
</dbReference>
<evidence type="ECO:0000313" key="10">
    <source>
        <dbReference type="Proteomes" id="UP001595617"/>
    </source>
</evidence>
<dbReference type="InterPro" id="IPR002081">
    <property type="entry name" value="Cryptochrome/DNA_photolyase_1"/>
</dbReference>
<dbReference type="RefSeq" id="WP_380692781.1">
    <property type="nucleotide sequence ID" value="NZ_JBHRYR010000002.1"/>
</dbReference>
<dbReference type="Gene3D" id="1.10.579.10">
    <property type="entry name" value="DNA Cyclobutane Dipyrimidine Photolyase, subunit A, domain 3"/>
    <property type="match status" value="1"/>
</dbReference>
<comment type="cofactor">
    <cofactor evidence="2">
        <name>FAD</name>
        <dbReference type="ChEBI" id="CHEBI:57692"/>
    </cofactor>
</comment>
<keyword evidence="4 7" id="KW-0285">Flavoprotein</keyword>
<comment type="similarity">
    <text evidence="7">Belongs to the DNA photolyase family.</text>
</comment>
<evidence type="ECO:0000256" key="7">
    <source>
        <dbReference type="RuleBase" id="RU004182"/>
    </source>
</evidence>
<dbReference type="SUPFAM" id="SSF52425">
    <property type="entry name" value="Cryptochrome/photolyase, N-terminal domain"/>
    <property type="match status" value="1"/>
</dbReference>
<accession>A0ABV7ZTY7</accession>
<evidence type="ECO:0000259" key="8">
    <source>
        <dbReference type="PROSITE" id="PS51645"/>
    </source>
</evidence>
<dbReference type="InterPro" id="IPR036155">
    <property type="entry name" value="Crypto/Photolyase_N_sf"/>
</dbReference>
<evidence type="ECO:0000256" key="3">
    <source>
        <dbReference type="ARBA" id="ARBA00005862"/>
    </source>
</evidence>
<comment type="similarity">
    <text evidence="3">Belongs to the DNA photolyase class-1 family.</text>
</comment>
<dbReference type="PANTHER" id="PTHR11455:SF9">
    <property type="entry name" value="CRYPTOCHROME CIRCADIAN CLOCK 5 ISOFORM X1"/>
    <property type="match status" value="1"/>
</dbReference>
<comment type="caution">
    <text evidence="9">The sequence shown here is derived from an EMBL/GenBank/DDBJ whole genome shotgun (WGS) entry which is preliminary data.</text>
</comment>
<evidence type="ECO:0000256" key="6">
    <source>
        <dbReference type="ARBA" id="ARBA00022991"/>
    </source>
</evidence>
<dbReference type="InterPro" id="IPR018394">
    <property type="entry name" value="DNA_photolyase_1_CS_C"/>
</dbReference>
<name>A0ABV7ZTY7_9GAMM</name>
<evidence type="ECO:0000256" key="4">
    <source>
        <dbReference type="ARBA" id="ARBA00022630"/>
    </source>
</evidence>
<feature type="domain" description="Photolyase/cryptochrome alpha/beta" evidence="8">
    <location>
        <begin position="13"/>
        <end position="143"/>
    </location>
</feature>
<evidence type="ECO:0000256" key="5">
    <source>
        <dbReference type="ARBA" id="ARBA00022827"/>
    </source>
</evidence>
<evidence type="ECO:0000313" key="9">
    <source>
        <dbReference type="EMBL" id="MFC3851586.1"/>
    </source>
</evidence>
<comment type="cofactor">
    <cofactor evidence="1">
        <name>(6R)-5,10-methylene-5,6,7,8-tetrahydrofolate</name>
        <dbReference type="ChEBI" id="CHEBI:15636"/>
    </cofactor>
</comment>
<protein>
    <submittedName>
        <fullName evidence="9">FAD-binding domain-containing protein</fullName>
    </submittedName>
</protein>
<dbReference type="Gene3D" id="1.25.40.80">
    <property type="match status" value="1"/>
</dbReference>
<dbReference type="InterPro" id="IPR006050">
    <property type="entry name" value="DNA_photolyase_N"/>
</dbReference>
<evidence type="ECO:0000256" key="2">
    <source>
        <dbReference type="ARBA" id="ARBA00001974"/>
    </source>
</evidence>
<sequence length="503" mass="57911">MSLSLRNSQPDTRINAVWFKRDLRLRDHPALASACAVGRPTLLFYCIEPLYLNDPHFALPHHRFLIQSLANLASELRQHGHRLVVFWAEIEEVLHALQQIWGLHTLFSHEEIGLTNTYRRDQAVARWCAMQGVIWHQQPQCAVKRGKHGRQGWTTFANEFLTAPLAQADVSQLPPVSVADHEALQRLVCARLPKTWLAEDSSFQLGGETHARQRLHTFLQHSAPHYRRSIGKPWAAEQHGSRLSPYLAYGCLSIRDACQQVQQAIKQGVPVSALYSRLRWHCHFIQKFESATAMEFQPLNPVLGERWAEYQATLSTDQQSERFQRWAQGETGYPLVDACMRSLLNTGFLNFRMRAMLVSVACHHLSLDWLPVAHHLARCFLDFEPGIHYPQIQMQAGLTGYNTLRIYNPLQQSTRQDPQGRFIARHVPELAEAPQHLRHAPWQISPLEAQWLDTGRVWTYPDRLFDHEVTGRLARERLWAWRRDPAVQSHVPALLKNQAVTHA</sequence>
<dbReference type="Proteomes" id="UP001595617">
    <property type="component" value="Unassembled WGS sequence"/>
</dbReference>
<dbReference type="PROSITE" id="PS00394">
    <property type="entry name" value="DNA_PHOTOLYASES_1_1"/>
    <property type="match status" value="1"/>
</dbReference>
<dbReference type="Gene3D" id="3.40.50.620">
    <property type="entry name" value="HUPs"/>
    <property type="match status" value="1"/>
</dbReference>
<dbReference type="Pfam" id="PF00875">
    <property type="entry name" value="DNA_photolyase"/>
    <property type="match status" value="1"/>
</dbReference>
<keyword evidence="5 7" id="KW-0274">FAD</keyword>
<dbReference type="InterPro" id="IPR005101">
    <property type="entry name" value="Cryptochr/Photolyase_FAD-bd"/>
</dbReference>
<proteinExistence type="inferred from homology"/>
<organism evidence="9 10">
    <name type="scientific">Saccharospirillum mangrovi</name>
    <dbReference type="NCBI Taxonomy" id="2161747"/>
    <lineage>
        <taxon>Bacteria</taxon>
        <taxon>Pseudomonadati</taxon>
        <taxon>Pseudomonadota</taxon>
        <taxon>Gammaproteobacteria</taxon>
        <taxon>Oceanospirillales</taxon>
        <taxon>Saccharospirillaceae</taxon>
        <taxon>Saccharospirillum</taxon>
    </lineage>
</organism>
<evidence type="ECO:0000256" key="1">
    <source>
        <dbReference type="ARBA" id="ARBA00001932"/>
    </source>
</evidence>
<keyword evidence="6 7" id="KW-0157">Chromophore</keyword>
<dbReference type="PRINTS" id="PR00147">
    <property type="entry name" value="DNAPHOTLYASE"/>
</dbReference>
<reference evidence="10" key="1">
    <citation type="journal article" date="2019" name="Int. J. Syst. Evol. Microbiol.">
        <title>The Global Catalogue of Microorganisms (GCM) 10K type strain sequencing project: providing services to taxonomists for standard genome sequencing and annotation.</title>
        <authorList>
            <consortium name="The Broad Institute Genomics Platform"/>
            <consortium name="The Broad Institute Genome Sequencing Center for Infectious Disease"/>
            <person name="Wu L."/>
            <person name="Ma J."/>
        </authorList>
    </citation>
    <scope>NUCLEOTIDE SEQUENCE [LARGE SCALE GENOMIC DNA]</scope>
    <source>
        <strain evidence="10">IBRC 10765</strain>
    </source>
</reference>
<gene>
    <name evidence="9" type="ORF">ACFOOG_01970</name>
</gene>
<dbReference type="PROSITE" id="PS51645">
    <property type="entry name" value="PHR_CRY_ALPHA_BETA"/>
    <property type="match status" value="1"/>
</dbReference>
<dbReference type="Pfam" id="PF03441">
    <property type="entry name" value="FAD_binding_7"/>
    <property type="match status" value="1"/>
</dbReference>
<dbReference type="InterPro" id="IPR014729">
    <property type="entry name" value="Rossmann-like_a/b/a_fold"/>
</dbReference>
<dbReference type="SUPFAM" id="SSF48173">
    <property type="entry name" value="Cryptochrome/photolyase FAD-binding domain"/>
    <property type="match status" value="1"/>
</dbReference>
<dbReference type="EMBL" id="JBHRYR010000002">
    <property type="protein sequence ID" value="MFC3851586.1"/>
    <property type="molecule type" value="Genomic_DNA"/>
</dbReference>